<keyword evidence="2" id="KW-0812">Transmembrane</keyword>
<evidence type="ECO:0000256" key="1">
    <source>
        <dbReference type="SAM" id="MobiDB-lite"/>
    </source>
</evidence>
<protein>
    <submittedName>
        <fullName evidence="3">Uncharacterized protein</fullName>
    </submittedName>
</protein>
<feature type="compositionally biased region" description="Basic and acidic residues" evidence="1">
    <location>
        <begin position="337"/>
        <end position="353"/>
    </location>
</feature>
<dbReference type="AlphaFoldDB" id="A0A4S4M121"/>
<keyword evidence="2" id="KW-1133">Transmembrane helix</keyword>
<feature type="compositionally biased region" description="Low complexity" evidence="1">
    <location>
        <begin position="32"/>
        <end position="44"/>
    </location>
</feature>
<keyword evidence="2" id="KW-0472">Membrane</keyword>
<dbReference type="EMBL" id="SGPL01000095">
    <property type="protein sequence ID" value="THH17841.1"/>
    <property type="molecule type" value="Genomic_DNA"/>
</dbReference>
<feature type="compositionally biased region" description="Basic residues" evidence="1">
    <location>
        <begin position="104"/>
        <end position="115"/>
    </location>
</feature>
<dbReference type="OrthoDB" id="2564465at2759"/>
<feature type="compositionally biased region" description="Low complexity" evidence="1">
    <location>
        <begin position="312"/>
        <end position="327"/>
    </location>
</feature>
<dbReference type="Proteomes" id="UP000310158">
    <property type="component" value="Unassembled WGS sequence"/>
</dbReference>
<gene>
    <name evidence="3" type="ORF">EW146_g3056</name>
</gene>
<feature type="compositionally biased region" description="Polar residues" evidence="1">
    <location>
        <begin position="121"/>
        <end position="130"/>
    </location>
</feature>
<feature type="transmembrane region" description="Helical" evidence="2">
    <location>
        <begin position="12"/>
        <end position="30"/>
    </location>
</feature>
<feature type="compositionally biased region" description="Polar residues" evidence="1">
    <location>
        <begin position="222"/>
        <end position="238"/>
    </location>
</feature>
<feature type="region of interest" description="Disordered" evidence="1">
    <location>
        <begin position="32"/>
        <end position="77"/>
    </location>
</feature>
<feature type="region of interest" description="Disordered" evidence="1">
    <location>
        <begin position="90"/>
        <end position="380"/>
    </location>
</feature>
<evidence type="ECO:0000256" key="2">
    <source>
        <dbReference type="SAM" id="Phobius"/>
    </source>
</evidence>
<feature type="compositionally biased region" description="Low complexity" evidence="1">
    <location>
        <begin position="131"/>
        <end position="140"/>
    </location>
</feature>
<sequence length="380" mass="39874">MGTSQSNLTSEGLLTAVVVAGALAFGYVHYTQPAQPQQPSSSASTVSRNKKGNKKKKQLSAHSDDVSSPEEALPRAQPIVVPFPSVIPGAFESGSIADVEPSSKSKKAKKRKKAKKDVPSAGNSGPAGQTSASAADAMSESSEDTPPAPPPGPSSAKPKSKTARLQARHAAPEAVVLPEEEHWTRVESRRKKTERPTAAGPTASTGSEKAAVAPLDVGQSDAGITTSVTGNSSPVAQRTTEDELPKSGAEGTSNISELPQIVGVKPKPGEQPAQGFTWEDYEGVHVDNDASGEDEGGWGVVRGKGRSRGDRSATSSSQAHSSKSTESMTKKQRQNAAKREAQKAAKQDAEAERLAVLSQHKRELENTKMTEQFASKGKRR</sequence>
<accession>A0A4S4M121</accession>
<feature type="compositionally biased region" description="Basic residues" evidence="1">
    <location>
        <begin position="48"/>
        <end position="59"/>
    </location>
</feature>
<organism evidence="3 4">
    <name type="scientific">Bondarzewia mesenterica</name>
    <dbReference type="NCBI Taxonomy" id="1095465"/>
    <lineage>
        <taxon>Eukaryota</taxon>
        <taxon>Fungi</taxon>
        <taxon>Dikarya</taxon>
        <taxon>Basidiomycota</taxon>
        <taxon>Agaricomycotina</taxon>
        <taxon>Agaricomycetes</taxon>
        <taxon>Russulales</taxon>
        <taxon>Bondarzewiaceae</taxon>
        <taxon>Bondarzewia</taxon>
    </lineage>
</organism>
<name>A0A4S4M121_9AGAM</name>
<proteinExistence type="predicted"/>
<reference evidence="3 4" key="1">
    <citation type="submission" date="2019-02" db="EMBL/GenBank/DDBJ databases">
        <title>Genome sequencing of the rare red list fungi Bondarzewia mesenterica.</title>
        <authorList>
            <person name="Buettner E."/>
            <person name="Kellner H."/>
        </authorList>
    </citation>
    <scope>NUCLEOTIDE SEQUENCE [LARGE SCALE GENOMIC DNA]</scope>
    <source>
        <strain evidence="3 4">DSM 108281</strain>
    </source>
</reference>
<keyword evidence="4" id="KW-1185">Reference proteome</keyword>
<evidence type="ECO:0000313" key="4">
    <source>
        <dbReference type="Proteomes" id="UP000310158"/>
    </source>
</evidence>
<evidence type="ECO:0000313" key="3">
    <source>
        <dbReference type="EMBL" id="THH17841.1"/>
    </source>
</evidence>
<comment type="caution">
    <text evidence="3">The sequence shown here is derived from an EMBL/GenBank/DDBJ whole genome shotgun (WGS) entry which is preliminary data.</text>
</comment>